<feature type="transmembrane region" description="Helical" evidence="3">
    <location>
        <begin position="424"/>
        <end position="444"/>
    </location>
</feature>
<feature type="domain" description="EamA" evidence="4">
    <location>
        <begin position="292"/>
        <end position="407"/>
    </location>
</feature>
<evidence type="ECO:0000313" key="6">
    <source>
        <dbReference type="Proteomes" id="UP001333818"/>
    </source>
</evidence>
<keyword evidence="3" id="KW-1133">Transmembrane helix</keyword>
<evidence type="ECO:0000256" key="2">
    <source>
        <dbReference type="SAM" id="Coils"/>
    </source>
</evidence>
<feature type="transmembrane region" description="Helical" evidence="3">
    <location>
        <begin position="364"/>
        <end position="385"/>
    </location>
</feature>
<dbReference type="RefSeq" id="WP_330482053.1">
    <property type="nucleotide sequence ID" value="NZ_JAZBJZ010000006.1"/>
</dbReference>
<sequence length="564" mass="62084">MDKLNIQNSNYEQTLNGITKDLADLRANLIGRLSREILILQAQKNALTDDIQRLQAQRNELEVQIVSQQGLNQQEIQRQQWIEQLARAIAVHLKADTYTSNSGPLNQYSQNVDRLITNLDSSLRATFQALQSDVDSYQKELDQQMGRMYSQRQQGELMLAALVERLNEQLRSSPSPNSYSNGMNGVNAETAARSDIAEIRTDVKTSVKTNGNGSYSSASSAKLPPIYGNQNLATTVAQPKKLLSDDWWQGFFLVLAASVILSLQNVFVKVVLSPSDIFGAFHFGGLIKPSISSSFMLLFLRMMFATPLMWLVATQVFRVNVKRDIQQALAPNRRPLFWRVVISAVLQFTSFAFIYLAIGLMKPGIAVTLFFIFPTVTVLLAWLLFGDRPTRARWVVIGIVYFGAVLTAKDVLVGVQPNLNPIGILYAVLSGITFAGYIVASQACFKQLNPVSFTTINFSIVLLLCTLTLPFISSSISFDGSLLGMCFLIALTTLSGYLLTSFGTKLMGASQASIVSASGPAFTTFLAFAILADKIQPLQVVGVLIVTLGVALLSLQNLRKRPAR</sequence>
<reference evidence="5" key="1">
    <citation type="submission" date="2024-01" db="EMBL/GenBank/DDBJ databases">
        <title>Bank of Algae and Cyanobacteria of the Azores (BACA) strain genomes.</title>
        <authorList>
            <person name="Luz R."/>
            <person name="Cordeiro R."/>
            <person name="Fonseca A."/>
            <person name="Goncalves V."/>
        </authorList>
    </citation>
    <scope>NUCLEOTIDE SEQUENCE</scope>
    <source>
        <strain evidence="5">BACA0141</strain>
    </source>
</reference>
<evidence type="ECO:0000256" key="1">
    <source>
        <dbReference type="ARBA" id="ARBA00007362"/>
    </source>
</evidence>
<feature type="transmembrane region" description="Helical" evidence="3">
    <location>
        <begin position="512"/>
        <end position="532"/>
    </location>
</feature>
<proteinExistence type="inferred from homology"/>
<keyword evidence="6" id="KW-1185">Reference proteome</keyword>
<protein>
    <submittedName>
        <fullName evidence="5">EamA family transporter</fullName>
    </submittedName>
</protein>
<feature type="domain" description="EamA" evidence="4">
    <location>
        <begin position="422"/>
        <end position="554"/>
    </location>
</feature>
<evidence type="ECO:0000259" key="4">
    <source>
        <dbReference type="Pfam" id="PF00892"/>
    </source>
</evidence>
<dbReference type="PANTHER" id="PTHR22911:SF137">
    <property type="entry name" value="SOLUTE CARRIER FAMILY 35 MEMBER G2-RELATED"/>
    <property type="match status" value="1"/>
</dbReference>
<dbReference type="GO" id="GO:0016020">
    <property type="term" value="C:membrane"/>
    <property type="evidence" value="ECO:0007669"/>
    <property type="project" value="InterPro"/>
</dbReference>
<dbReference type="EMBL" id="JAZBJZ010000006">
    <property type="protein sequence ID" value="MEE3715629.1"/>
    <property type="molecule type" value="Genomic_DNA"/>
</dbReference>
<dbReference type="AlphaFoldDB" id="A0AAW9PP47"/>
<gene>
    <name evidence="5" type="ORF">V2H45_02595</name>
</gene>
<keyword evidence="3" id="KW-0812">Transmembrane</keyword>
<evidence type="ECO:0000256" key="3">
    <source>
        <dbReference type="SAM" id="Phobius"/>
    </source>
</evidence>
<dbReference type="InterPro" id="IPR037185">
    <property type="entry name" value="EmrE-like"/>
</dbReference>
<dbReference type="Proteomes" id="UP001333818">
    <property type="component" value="Unassembled WGS sequence"/>
</dbReference>
<feature type="transmembrane region" description="Helical" evidence="3">
    <location>
        <begin position="250"/>
        <end position="271"/>
    </location>
</feature>
<comment type="similarity">
    <text evidence="1">Belongs to the EamA transporter family.</text>
</comment>
<dbReference type="PANTHER" id="PTHR22911">
    <property type="entry name" value="ACYL-MALONYL CONDENSING ENZYME-RELATED"/>
    <property type="match status" value="1"/>
</dbReference>
<keyword evidence="3" id="KW-0472">Membrane</keyword>
<feature type="transmembrane region" description="Helical" evidence="3">
    <location>
        <begin position="336"/>
        <end position="358"/>
    </location>
</feature>
<feature type="transmembrane region" description="Helical" evidence="3">
    <location>
        <begin position="456"/>
        <end position="476"/>
    </location>
</feature>
<organism evidence="5 6">
    <name type="scientific">Tumidithrix elongata BACA0141</name>
    <dbReference type="NCBI Taxonomy" id="2716417"/>
    <lineage>
        <taxon>Bacteria</taxon>
        <taxon>Bacillati</taxon>
        <taxon>Cyanobacteriota</taxon>
        <taxon>Cyanophyceae</taxon>
        <taxon>Pseudanabaenales</taxon>
        <taxon>Pseudanabaenaceae</taxon>
        <taxon>Tumidithrix</taxon>
        <taxon>Tumidithrix elongata</taxon>
    </lineage>
</organism>
<evidence type="ECO:0000313" key="5">
    <source>
        <dbReference type="EMBL" id="MEE3715629.1"/>
    </source>
</evidence>
<comment type="caution">
    <text evidence="5">The sequence shown here is derived from an EMBL/GenBank/DDBJ whole genome shotgun (WGS) entry which is preliminary data.</text>
</comment>
<feature type="transmembrane region" description="Helical" evidence="3">
    <location>
        <begin position="291"/>
        <end position="313"/>
    </location>
</feature>
<feature type="transmembrane region" description="Helical" evidence="3">
    <location>
        <begin position="392"/>
        <end position="412"/>
    </location>
</feature>
<feature type="transmembrane region" description="Helical" evidence="3">
    <location>
        <begin position="482"/>
        <end position="500"/>
    </location>
</feature>
<keyword evidence="2" id="KW-0175">Coiled coil</keyword>
<feature type="transmembrane region" description="Helical" evidence="3">
    <location>
        <begin position="538"/>
        <end position="555"/>
    </location>
</feature>
<name>A0AAW9PP47_9CYAN</name>
<dbReference type="InterPro" id="IPR000620">
    <property type="entry name" value="EamA_dom"/>
</dbReference>
<feature type="coiled-coil region" evidence="2">
    <location>
        <begin position="1"/>
        <end position="71"/>
    </location>
</feature>
<dbReference type="Pfam" id="PF00892">
    <property type="entry name" value="EamA"/>
    <property type="match status" value="2"/>
</dbReference>
<accession>A0AAW9PP47</accession>
<dbReference type="SUPFAM" id="SSF103481">
    <property type="entry name" value="Multidrug resistance efflux transporter EmrE"/>
    <property type="match status" value="2"/>
</dbReference>